<keyword evidence="9" id="KW-0472">Membrane</keyword>
<dbReference type="GO" id="GO:0008360">
    <property type="term" value="P:regulation of cell shape"/>
    <property type="evidence" value="ECO:0007669"/>
    <property type="project" value="UniProtKB-KW"/>
</dbReference>
<dbReference type="GO" id="GO:0051301">
    <property type="term" value="P:cell division"/>
    <property type="evidence" value="ECO:0007669"/>
    <property type="project" value="UniProtKB-KW"/>
</dbReference>
<dbReference type="NCBIfam" id="TIGR01081">
    <property type="entry name" value="mpl"/>
    <property type="match status" value="1"/>
</dbReference>
<dbReference type="InterPro" id="IPR004101">
    <property type="entry name" value="Mur_ligase_C"/>
</dbReference>
<keyword evidence="7" id="KW-0131">Cell cycle</keyword>
<dbReference type="GO" id="GO:0016881">
    <property type="term" value="F:acid-amino acid ligase activity"/>
    <property type="evidence" value="ECO:0007669"/>
    <property type="project" value="InterPro"/>
</dbReference>
<keyword evidence="4" id="KW-0067">ATP-binding</keyword>
<proteinExistence type="predicted"/>
<feature type="domain" description="Mur ligase C-terminal" evidence="11">
    <location>
        <begin position="326"/>
        <end position="458"/>
    </location>
</feature>
<feature type="domain" description="Mur ligase central" evidence="12">
    <location>
        <begin position="118"/>
        <end position="304"/>
    </location>
</feature>
<dbReference type="InterPro" id="IPR000713">
    <property type="entry name" value="Mur_ligase_N"/>
</dbReference>
<dbReference type="SUPFAM" id="SSF51984">
    <property type="entry name" value="MurCD N-terminal domain"/>
    <property type="match status" value="1"/>
</dbReference>
<keyword evidence="9" id="KW-1133">Transmembrane helix</keyword>
<evidence type="ECO:0000256" key="1">
    <source>
        <dbReference type="ARBA" id="ARBA00022598"/>
    </source>
</evidence>
<evidence type="ECO:0000259" key="11">
    <source>
        <dbReference type="Pfam" id="PF02875"/>
    </source>
</evidence>
<keyword evidence="5" id="KW-0133">Cell shape</keyword>
<dbReference type="Pfam" id="PF02875">
    <property type="entry name" value="Mur_ligase_C"/>
    <property type="match status" value="1"/>
</dbReference>
<dbReference type="InterPro" id="IPR013221">
    <property type="entry name" value="Mur_ligase_cen"/>
</dbReference>
<dbReference type="SUPFAM" id="SSF53623">
    <property type="entry name" value="MurD-like peptide ligases, catalytic domain"/>
    <property type="match status" value="1"/>
</dbReference>
<keyword evidence="2" id="KW-0132">Cell division</keyword>
<feature type="transmembrane region" description="Helical" evidence="9">
    <location>
        <begin position="12"/>
        <end position="30"/>
    </location>
</feature>
<gene>
    <name evidence="13" type="primary">mpl</name>
    <name evidence="13" type="ORF">G3M78_04945</name>
</gene>
<dbReference type="Gene3D" id="3.40.50.720">
    <property type="entry name" value="NAD(P)-binding Rossmann-like Domain"/>
    <property type="match status" value="1"/>
</dbReference>
<dbReference type="Gene3D" id="3.40.1190.10">
    <property type="entry name" value="Mur-like, catalytic domain"/>
    <property type="match status" value="1"/>
</dbReference>
<dbReference type="Pfam" id="PF01225">
    <property type="entry name" value="Mur_ligase"/>
    <property type="match status" value="1"/>
</dbReference>
<evidence type="ECO:0000256" key="7">
    <source>
        <dbReference type="ARBA" id="ARBA00023306"/>
    </source>
</evidence>
<accession>A0A7T0C1E4</accession>
<keyword evidence="9" id="KW-0812">Transmembrane</keyword>
<evidence type="ECO:0000259" key="10">
    <source>
        <dbReference type="Pfam" id="PF01225"/>
    </source>
</evidence>
<dbReference type="GO" id="GO:0071555">
    <property type="term" value="P:cell wall organization"/>
    <property type="evidence" value="ECO:0007669"/>
    <property type="project" value="UniProtKB-KW"/>
</dbReference>
<dbReference type="PANTHER" id="PTHR43445">
    <property type="entry name" value="UDP-N-ACETYLMURAMATE--L-ALANINE LIGASE-RELATED"/>
    <property type="match status" value="1"/>
</dbReference>
<keyword evidence="3" id="KW-0547">Nucleotide-binding</keyword>
<dbReference type="GO" id="GO:0005524">
    <property type="term" value="F:ATP binding"/>
    <property type="evidence" value="ECO:0007669"/>
    <property type="project" value="UniProtKB-KW"/>
</dbReference>
<evidence type="ECO:0000256" key="3">
    <source>
        <dbReference type="ARBA" id="ARBA00022741"/>
    </source>
</evidence>
<dbReference type="Gene3D" id="3.90.190.20">
    <property type="entry name" value="Mur ligase, C-terminal domain"/>
    <property type="match status" value="1"/>
</dbReference>
<keyword evidence="1 13" id="KW-0436">Ligase</keyword>
<protein>
    <submittedName>
        <fullName evidence="13">UDP-N-acetylmuramate:L-alanyl-gamma-D-glutamyl-meso-diaminopimelate ligase</fullName>
    </submittedName>
</protein>
<evidence type="ECO:0000256" key="5">
    <source>
        <dbReference type="ARBA" id="ARBA00022960"/>
    </source>
</evidence>
<evidence type="ECO:0000256" key="4">
    <source>
        <dbReference type="ARBA" id="ARBA00022840"/>
    </source>
</evidence>
<dbReference type="Pfam" id="PF08245">
    <property type="entry name" value="Mur_ligase_M"/>
    <property type="match status" value="1"/>
</dbReference>
<dbReference type="PANTHER" id="PTHR43445:SF5">
    <property type="entry name" value="UDP-N-ACETYLMURAMATE--L-ALANYL-GAMMA-D-GLUTAMYL-MESO-2,6-DIAMINOHEPTANDIOATE LIGASE"/>
    <property type="match status" value="1"/>
</dbReference>
<dbReference type="InterPro" id="IPR036565">
    <property type="entry name" value="Mur-like_cat_sf"/>
</dbReference>
<dbReference type="GO" id="GO:0009252">
    <property type="term" value="P:peptidoglycan biosynthetic process"/>
    <property type="evidence" value="ECO:0007669"/>
    <property type="project" value="UniProtKB-KW"/>
</dbReference>
<reference evidence="14" key="1">
    <citation type="submission" date="2020-02" db="EMBL/GenBank/DDBJ databases">
        <title>Genomic and physiological characterization of two novel Nitrospinaceae genera.</title>
        <authorList>
            <person name="Mueller A.J."/>
            <person name="Jung M.-Y."/>
            <person name="Strachan C.R."/>
            <person name="Herbold C.W."/>
            <person name="Kirkegaard R.H."/>
            <person name="Daims H."/>
        </authorList>
    </citation>
    <scope>NUCLEOTIDE SEQUENCE [LARGE SCALE GENOMIC DNA]</scope>
</reference>
<name>A0A7T0C1E4_9BACT</name>
<organism evidence="13 14">
    <name type="scientific">Candidatus Nitrohelix vancouverensis</name>
    <dbReference type="NCBI Taxonomy" id="2705534"/>
    <lineage>
        <taxon>Bacteria</taxon>
        <taxon>Pseudomonadati</taxon>
        <taxon>Nitrospinota/Tectimicrobiota group</taxon>
        <taxon>Nitrospinota</taxon>
        <taxon>Nitrospinia</taxon>
        <taxon>Nitrospinales</taxon>
        <taxon>Nitrospinaceae</taxon>
        <taxon>Candidatus Nitrohelix</taxon>
    </lineage>
</organism>
<evidence type="ECO:0000256" key="6">
    <source>
        <dbReference type="ARBA" id="ARBA00022984"/>
    </source>
</evidence>
<evidence type="ECO:0000259" key="12">
    <source>
        <dbReference type="Pfam" id="PF08245"/>
    </source>
</evidence>
<dbReference type="InterPro" id="IPR036615">
    <property type="entry name" value="Mur_ligase_C_dom_sf"/>
</dbReference>
<dbReference type="SUPFAM" id="SSF53244">
    <property type="entry name" value="MurD-like peptide ligases, peptide-binding domain"/>
    <property type="match status" value="1"/>
</dbReference>
<evidence type="ECO:0000313" key="13">
    <source>
        <dbReference type="EMBL" id="QPJ64769.1"/>
    </source>
</evidence>
<dbReference type="AlphaFoldDB" id="A0A7T0C1E4"/>
<dbReference type="KEGG" id="nva:G3M78_04945"/>
<evidence type="ECO:0000256" key="9">
    <source>
        <dbReference type="SAM" id="Phobius"/>
    </source>
</evidence>
<evidence type="ECO:0000256" key="2">
    <source>
        <dbReference type="ARBA" id="ARBA00022618"/>
    </source>
</evidence>
<evidence type="ECO:0000256" key="8">
    <source>
        <dbReference type="ARBA" id="ARBA00023316"/>
    </source>
</evidence>
<feature type="domain" description="Mur ligase N-terminal catalytic" evidence="10">
    <location>
        <begin position="12"/>
        <end position="109"/>
    </location>
</feature>
<keyword evidence="8" id="KW-0961">Cell wall biogenesis/degradation</keyword>
<dbReference type="InterPro" id="IPR050061">
    <property type="entry name" value="MurCDEF_pg_biosynth"/>
</dbReference>
<dbReference type="InterPro" id="IPR005757">
    <property type="entry name" value="Mpl"/>
</dbReference>
<evidence type="ECO:0000313" key="14">
    <source>
        <dbReference type="Proteomes" id="UP000594464"/>
    </source>
</evidence>
<dbReference type="Proteomes" id="UP000594464">
    <property type="component" value="Chromosome"/>
</dbReference>
<dbReference type="EMBL" id="CP048620">
    <property type="protein sequence ID" value="QPJ64769.1"/>
    <property type="molecule type" value="Genomic_DNA"/>
</dbReference>
<keyword evidence="6" id="KW-0573">Peptidoglycan synthesis</keyword>
<sequence length="471" mass="51909">MNSLARPDSIKTIYMIAVCGTGMASLAGLLKESGYRVEGSDLNVYPPMSLLLERANIAVRPGWKKDNIPDDADLIIIGNAVSRNNEEVQAVLEKGLPYMSFPQALAHFFLEGRRSLVVAGTHGKTTTASLLSWTLSQCGLRPGFMIGGWLKNFDGNYRLPESDLFVSEGDEYDTAFFDKEPKFLHYQPHAAILTGVEFDHADIFKDFDHFRAAFKKFTALIDPKGFLLAEATQKIDPEILSAAPCTVETYGFTPEADWAGSNYKATPQGIQFELSYKGQATNEFRLPMLGRHNADNAVAVAAMALKLGADSKDIAQGFATFEGVKRRQDVRGEKNGVVVIDDFAHHPTAIRKTIEAVQEGFPQGRVWAVFEPRSATSRRNTFQDAFPASFAPAHATLIAKLYAPEKIPVDQRLDPQAVVDAIHQNGGSAFYLPETEDLIQHLTQNCRPGDVVLIMSSGGFDDIHNRLLNRL</sequence>